<evidence type="ECO:0000256" key="6">
    <source>
        <dbReference type="ARBA" id="ARBA00022792"/>
    </source>
</evidence>
<dbReference type="OMA" id="WVMYEQM"/>
<evidence type="ECO:0000256" key="11">
    <source>
        <dbReference type="RuleBase" id="RU000488"/>
    </source>
</evidence>
<evidence type="ECO:0000256" key="1">
    <source>
        <dbReference type="ARBA" id="ARBA00004448"/>
    </source>
</evidence>
<comment type="similarity">
    <text evidence="2 11">Belongs to the mitochondrial carrier (TC 2.A.29) family.</text>
</comment>
<dbReference type="SUPFAM" id="SSF103506">
    <property type="entry name" value="Mitochondrial carrier"/>
    <property type="match status" value="1"/>
</dbReference>
<dbReference type="PANTHER" id="PTHR45829">
    <property type="entry name" value="MITOCHONDRIAL CARRIER PROTEIN RIM2"/>
    <property type="match status" value="1"/>
</dbReference>
<evidence type="ECO:0000256" key="7">
    <source>
        <dbReference type="ARBA" id="ARBA00022989"/>
    </source>
</evidence>
<comment type="subcellular location">
    <subcellularLocation>
        <location evidence="1">Mitochondrion inner membrane</location>
        <topology evidence="1">Multi-pass membrane protein</topology>
    </subcellularLocation>
</comment>
<keyword evidence="4 10" id="KW-0812">Transmembrane</keyword>
<evidence type="ECO:0000256" key="10">
    <source>
        <dbReference type="PROSITE-ProRule" id="PRU00282"/>
    </source>
</evidence>
<name>A0A9Q0RNW6_BLOTA</name>
<keyword evidence="8" id="KW-0496">Mitochondrion</keyword>
<keyword evidence="3 11" id="KW-0813">Transport</keyword>
<comment type="caution">
    <text evidence="12">The sequence shown here is derived from an EMBL/GenBank/DDBJ whole genome shotgun (WGS) entry which is preliminary data.</text>
</comment>
<gene>
    <name evidence="12" type="ORF">RDWZM_007011</name>
</gene>
<dbReference type="GO" id="GO:0015218">
    <property type="term" value="F:pyrimidine nucleotide transmembrane transporter activity"/>
    <property type="evidence" value="ECO:0007669"/>
    <property type="project" value="InterPro"/>
</dbReference>
<evidence type="ECO:0000256" key="2">
    <source>
        <dbReference type="ARBA" id="ARBA00006375"/>
    </source>
</evidence>
<keyword evidence="6" id="KW-0999">Mitochondrion inner membrane</keyword>
<keyword evidence="7" id="KW-1133">Transmembrane helix</keyword>
<sequence>MSFETFVHLFAGGLGGTFGAVVTCPLEVVKTRLQSSSATFGHKTPIPSTTTSLLSREHNVTIPNLGTRNNILQHQAAKSQLSIIRCIQHIIHTEGMRALFKGLAPNIIGVAPSRAIYFCTYSQVKSSCNAKLTPDTPYVHMISAASAGFVSCTFTNPIWFIKTRMQLDERKNSTTAWDCIKSIYKANGILGFYKGITASYFGISETIIHFVIYEFIKSKLFEINQSKSASSTLTTTTTSTTTTTTTTTIATTNSSSSDSSEQIVQNGSVEPKLNFIQYMAAAATSKSFASIIAYPHEVARTRLREEGHKYRSFFQTIFSVYNEEGLRRGLYRGLCTQLLRQIPNTAIMMGTYEVVVYFMKNLPIRTVEQF</sequence>
<feature type="repeat" description="Solcar" evidence="10">
    <location>
        <begin position="273"/>
        <end position="358"/>
    </location>
</feature>
<evidence type="ECO:0000256" key="8">
    <source>
        <dbReference type="ARBA" id="ARBA00023128"/>
    </source>
</evidence>
<dbReference type="InterPro" id="IPR018108">
    <property type="entry name" value="MCP_transmembrane"/>
</dbReference>
<dbReference type="PANTHER" id="PTHR45829:SF4">
    <property type="entry name" value="MITOCHONDRIAL CARRIER PROTEIN RIM2"/>
    <property type="match status" value="1"/>
</dbReference>
<dbReference type="Proteomes" id="UP001142055">
    <property type="component" value="Chromosome 2"/>
</dbReference>
<keyword evidence="5" id="KW-0677">Repeat</keyword>
<keyword evidence="13" id="KW-1185">Reference proteome</keyword>
<protein>
    <submittedName>
        <fullName evidence="12">Uncharacterized protein</fullName>
    </submittedName>
</protein>
<accession>A0A9Q0RNW6</accession>
<dbReference type="AlphaFoldDB" id="A0A9Q0RNW6"/>
<dbReference type="InterPro" id="IPR023395">
    <property type="entry name" value="MCP_dom_sf"/>
</dbReference>
<evidence type="ECO:0000256" key="5">
    <source>
        <dbReference type="ARBA" id="ARBA00022737"/>
    </source>
</evidence>
<reference evidence="12" key="1">
    <citation type="submission" date="2022-12" db="EMBL/GenBank/DDBJ databases">
        <title>Genome assemblies of Blomia tropicalis.</title>
        <authorList>
            <person name="Cui Y."/>
        </authorList>
    </citation>
    <scope>NUCLEOTIDE SEQUENCE</scope>
    <source>
        <tissue evidence="12">Adult mites</tissue>
    </source>
</reference>
<evidence type="ECO:0000313" key="12">
    <source>
        <dbReference type="EMBL" id="KAJ6221199.1"/>
    </source>
</evidence>
<proteinExistence type="inferred from homology"/>
<evidence type="ECO:0000313" key="13">
    <source>
        <dbReference type="Proteomes" id="UP001142055"/>
    </source>
</evidence>
<evidence type="ECO:0000256" key="3">
    <source>
        <dbReference type="ARBA" id="ARBA00022448"/>
    </source>
</evidence>
<evidence type="ECO:0000256" key="4">
    <source>
        <dbReference type="ARBA" id="ARBA00022692"/>
    </source>
</evidence>
<dbReference type="Gene3D" id="1.50.40.10">
    <property type="entry name" value="Mitochondrial carrier domain"/>
    <property type="match status" value="2"/>
</dbReference>
<dbReference type="GO" id="GO:0005743">
    <property type="term" value="C:mitochondrial inner membrane"/>
    <property type="evidence" value="ECO:0007669"/>
    <property type="project" value="UniProtKB-SubCell"/>
</dbReference>
<dbReference type="Pfam" id="PF00153">
    <property type="entry name" value="Mito_carr"/>
    <property type="match status" value="4"/>
</dbReference>
<feature type="repeat" description="Solcar" evidence="10">
    <location>
        <begin position="3"/>
        <end position="127"/>
    </location>
</feature>
<feature type="repeat" description="Solcar" evidence="10">
    <location>
        <begin position="135"/>
        <end position="219"/>
    </location>
</feature>
<organism evidence="12 13">
    <name type="scientific">Blomia tropicalis</name>
    <name type="common">Mite</name>
    <dbReference type="NCBI Taxonomy" id="40697"/>
    <lineage>
        <taxon>Eukaryota</taxon>
        <taxon>Metazoa</taxon>
        <taxon>Ecdysozoa</taxon>
        <taxon>Arthropoda</taxon>
        <taxon>Chelicerata</taxon>
        <taxon>Arachnida</taxon>
        <taxon>Acari</taxon>
        <taxon>Acariformes</taxon>
        <taxon>Sarcoptiformes</taxon>
        <taxon>Astigmata</taxon>
        <taxon>Glycyphagoidea</taxon>
        <taxon>Echimyopodidae</taxon>
        <taxon>Blomia</taxon>
    </lineage>
</organism>
<keyword evidence="9 10" id="KW-0472">Membrane</keyword>
<dbReference type="PROSITE" id="PS50920">
    <property type="entry name" value="SOLCAR"/>
    <property type="match status" value="3"/>
</dbReference>
<dbReference type="InterPro" id="IPR002067">
    <property type="entry name" value="MCP"/>
</dbReference>
<dbReference type="GO" id="GO:1990519">
    <property type="term" value="P:pyrimidine nucleotide import into mitochondrion"/>
    <property type="evidence" value="ECO:0007669"/>
    <property type="project" value="TreeGrafter"/>
</dbReference>
<evidence type="ECO:0000256" key="9">
    <source>
        <dbReference type="ARBA" id="ARBA00023136"/>
    </source>
</evidence>
<dbReference type="EMBL" id="JAPWDV010000002">
    <property type="protein sequence ID" value="KAJ6221199.1"/>
    <property type="molecule type" value="Genomic_DNA"/>
</dbReference>
<dbReference type="InterPro" id="IPR049562">
    <property type="entry name" value="SLC25A33/36-like"/>
</dbReference>
<dbReference type="PRINTS" id="PR00784">
    <property type="entry name" value="MTUNCOUPLING"/>
</dbReference>